<dbReference type="Pfam" id="PF08495">
    <property type="entry name" value="FIST"/>
    <property type="match status" value="1"/>
</dbReference>
<reference evidence="2" key="1">
    <citation type="submission" date="2016-10" db="EMBL/GenBank/DDBJ databases">
        <authorList>
            <person name="Varghese N."/>
            <person name="Submissions S."/>
        </authorList>
    </citation>
    <scope>NUCLEOTIDE SEQUENCE [LARGE SCALE GENOMIC DNA]</scope>
    <source>
        <strain evidence="2">DSM 24729</strain>
    </source>
</reference>
<dbReference type="RefSeq" id="WP_024480219.1">
    <property type="nucleotide sequence ID" value="NZ_FNBD01000014.1"/>
</dbReference>
<dbReference type="AlphaFoldDB" id="A0A1G7KYC1"/>
<protein>
    <submittedName>
        <fullName evidence="1">Uncharacterized conserved protein, contains FIST_N domain</fullName>
    </submittedName>
</protein>
<dbReference type="PANTHER" id="PTHR40252:SF2">
    <property type="entry name" value="BLR0328 PROTEIN"/>
    <property type="match status" value="1"/>
</dbReference>
<sequence length="376" mass="41157">MKTIQAIKHKDQAWKFMSEKTTFKNPLVLVFGNRFLLESPSLYEEINTMFPDGNIVFGSTSGEILGENVFDDSIVITAIEFENSTYVIHSENITNFNSDSEQLGAKLSRKFTKEGLKHLFIVSEGSLINGSALIKGLEQHTGTSTITGGLCGDGALFEKTLASHNENPKKGEVIAIGLYGAQLEVTCANYGGWSAFGPERIISKSKDNVLYELDGQPALDLYKKYLGDKANELPQAALLYPLSLRVKDSTEVVVRTILNIDEKANTMILAGDVPEGSTVQLMMSTVDDIAEGAAKAGMYAMRSRTKKPDLALLVSCIGRKLVMNQRTEEEIEEVIEAIGKQAVVAGFYSYGELSPFSNQLGCKLHNQTMTLTLISE</sequence>
<dbReference type="Pfam" id="PF10442">
    <property type="entry name" value="FIST_C"/>
    <property type="match status" value="1"/>
</dbReference>
<accession>A0A1G7KYC1</accession>
<dbReference type="PANTHER" id="PTHR40252">
    <property type="entry name" value="BLR0328 PROTEIN"/>
    <property type="match status" value="1"/>
</dbReference>
<dbReference type="InterPro" id="IPR013702">
    <property type="entry name" value="FIST_domain_N"/>
</dbReference>
<dbReference type="SMART" id="SM00897">
    <property type="entry name" value="FIST"/>
    <property type="match status" value="1"/>
</dbReference>
<keyword evidence="2" id="KW-1185">Reference proteome</keyword>
<name>A0A1G7KYC1_9FLAO</name>
<evidence type="ECO:0000313" key="2">
    <source>
        <dbReference type="Proteomes" id="UP000182114"/>
    </source>
</evidence>
<organism evidence="1 2">
    <name type="scientific">Cellulophaga baltica</name>
    <dbReference type="NCBI Taxonomy" id="76594"/>
    <lineage>
        <taxon>Bacteria</taxon>
        <taxon>Pseudomonadati</taxon>
        <taxon>Bacteroidota</taxon>
        <taxon>Flavobacteriia</taxon>
        <taxon>Flavobacteriales</taxon>
        <taxon>Flavobacteriaceae</taxon>
        <taxon>Cellulophaga</taxon>
    </lineage>
</organism>
<evidence type="ECO:0000313" key="1">
    <source>
        <dbReference type="EMBL" id="SDF41870.1"/>
    </source>
</evidence>
<proteinExistence type="predicted"/>
<dbReference type="SMART" id="SM01204">
    <property type="entry name" value="FIST_C"/>
    <property type="match status" value="1"/>
</dbReference>
<dbReference type="eggNOG" id="COG3287">
    <property type="taxonomic scope" value="Bacteria"/>
</dbReference>
<dbReference type="Proteomes" id="UP000182114">
    <property type="component" value="Unassembled WGS sequence"/>
</dbReference>
<dbReference type="EMBL" id="FNBD01000014">
    <property type="protein sequence ID" value="SDF41870.1"/>
    <property type="molecule type" value="Genomic_DNA"/>
</dbReference>
<dbReference type="InterPro" id="IPR019494">
    <property type="entry name" value="FIST_C"/>
</dbReference>
<gene>
    <name evidence="1" type="ORF">SAMN04487992_11464</name>
</gene>